<dbReference type="SMART" id="SM00342">
    <property type="entry name" value="HTH_ARAC"/>
    <property type="match status" value="1"/>
</dbReference>
<evidence type="ECO:0000259" key="3">
    <source>
        <dbReference type="PROSITE" id="PS01124"/>
    </source>
</evidence>
<feature type="domain" description="HTH araC/xylS-type" evidence="3">
    <location>
        <begin position="242"/>
        <end position="343"/>
    </location>
</feature>
<keyword evidence="2" id="KW-0804">Transcription</keyword>
<dbReference type="PANTHER" id="PTHR43130:SF3">
    <property type="entry name" value="HTH-TYPE TRANSCRIPTIONAL REGULATOR RV1931C"/>
    <property type="match status" value="1"/>
</dbReference>
<dbReference type="EMBL" id="JACOGF010000016">
    <property type="protein sequence ID" value="MBC3920462.1"/>
    <property type="molecule type" value="Genomic_DNA"/>
</dbReference>
<comment type="caution">
    <text evidence="4">The sequence shown here is derived from an EMBL/GenBank/DDBJ whole genome shotgun (WGS) entry which is preliminary data.</text>
</comment>
<dbReference type="Gene3D" id="3.40.50.880">
    <property type="match status" value="1"/>
</dbReference>
<dbReference type="CDD" id="cd03137">
    <property type="entry name" value="GATase1_AraC_1"/>
    <property type="match status" value="1"/>
</dbReference>
<dbReference type="InterPro" id="IPR002818">
    <property type="entry name" value="DJ-1/PfpI"/>
</dbReference>
<dbReference type="SUPFAM" id="SSF52317">
    <property type="entry name" value="Class I glutamine amidotransferase-like"/>
    <property type="match status" value="1"/>
</dbReference>
<dbReference type="Pfam" id="PF12833">
    <property type="entry name" value="HTH_18"/>
    <property type="match status" value="1"/>
</dbReference>
<dbReference type="SUPFAM" id="SSF46689">
    <property type="entry name" value="Homeodomain-like"/>
    <property type="match status" value="2"/>
</dbReference>
<accession>A0ABR6ZX59</accession>
<dbReference type="Pfam" id="PF01965">
    <property type="entry name" value="DJ-1_PfpI"/>
    <property type="match status" value="1"/>
</dbReference>
<dbReference type="InterPro" id="IPR009057">
    <property type="entry name" value="Homeodomain-like_sf"/>
</dbReference>
<evidence type="ECO:0000256" key="1">
    <source>
        <dbReference type="ARBA" id="ARBA00023015"/>
    </source>
</evidence>
<dbReference type="InterPro" id="IPR029062">
    <property type="entry name" value="Class_I_gatase-like"/>
</dbReference>
<gene>
    <name evidence="4" type="ORF">H8L32_23565</name>
</gene>
<dbReference type="InterPro" id="IPR052158">
    <property type="entry name" value="INH-QAR"/>
</dbReference>
<evidence type="ECO:0000256" key="2">
    <source>
        <dbReference type="ARBA" id="ARBA00023163"/>
    </source>
</evidence>
<name>A0ABR6ZX59_9BURK</name>
<sequence length="356" mass="39413">MAKQVDKPIDKRTDKRADKRGFPRRLDIIVYPGFKSLEAIGPMSVFEYANIHLQRQGKPAAYDVKIAAAQIGPVRSDTLMCLEATKAINPLALPDDAIIVGSRHIRDALEENGAIIDWVAHVAPKIQRLAALCSGAFFLAKTGLLDGKHATTHWSVARQLQDDFPAVQVDADAIFIRSGNLWTSAGVTAGIDLALAFVEDDCGHELALEVASDMVVYLKRPGGQSQFSTHLLSQKTAQTNIRELQQWILSNLHQRLPVSQLADMAGMSLRNFTRLFQREVGSSTSEFIETARLEFAQRLLADVSEQAMPVKTIAARCGFASDDHLRRVFQKHLHLSPTQYRDSFTSLHNDQDDDSG</sequence>
<organism evidence="4 5">
    <name type="scientific">Undibacterium hunanense</name>
    <dbReference type="NCBI Taxonomy" id="2762292"/>
    <lineage>
        <taxon>Bacteria</taxon>
        <taxon>Pseudomonadati</taxon>
        <taxon>Pseudomonadota</taxon>
        <taxon>Betaproteobacteria</taxon>
        <taxon>Burkholderiales</taxon>
        <taxon>Oxalobacteraceae</taxon>
        <taxon>Undibacterium</taxon>
    </lineage>
</organism>
<reference evidence="4 5" key="1">
    <citation type="submission" date="2020-08" db="EMBL/GenBank/DDBJ databases">
        <title>Novel species isolated from subtropical streams in China.</title>
        <authorList>
            <person name="Lu H."/>
        </authorList>
    </citation>
    <scope>NUCLEOTIDE SEQUENCE [LARGE SCALE GENOMIC DNA]</scope>
    <source>
        <strain evidence="4 5">CY18W</strain>
    </source>
</reference>
<proteinExistence type="predicted"/>
<keyword evidence="1" id="KW-0805">Transcription regulation</keyword>
<dbReference type="Gene3D" id="1.10.10.60">
    <property type="entry name" value="Homeodomain-like"/>
    <property type="match status" value="2"/>
</dbReference>
<dbReference type="PANTHER" id="PTHR43130">
    <property type="entry name" value="ARAC-FAMILY TRANSCRIPTIONAL REGULATOR"/>
    <property type="match status" value="1"/>
</dbReference>
<dbReference type="InterPro" id="IPR018060">
    <property type="entry name" value="HTH_AraC"/>
</dbReference>
<evidence type="ECO:0000313" key="4">
    <source>
        <dbReference type="EMBL" id="MBC3920462.1"/>
    </source>
</evidence>
<dbReference type="PROSITE" id="PS01124">
    <property type="entry name" value="HTH_ARAC_FAMILY_2"/>
    <property type="match status" value="1"/>
</dbReference>
<protein>
    <submittedName>
        <fullName evidence="4">Helix-turn-helix domain-containing protein</fullName>
    </submittedName>
</protein>
<dbReference type="Proteomes" id="UP000650424">
    <property type="component" value="Unassembled WGS sequence"/>
</dbReference>
<dbReference type="RefSeq" id="WP_186950028.1">
    <property type="nucleotide sequence ID" value="NZ_JACOGF010000016.1"/>
</dbReference>
<keyword evidence="5" id="KW-1185">Reference proteome</keyword>
<evidence type="ECO:0000313" key="5">
    <source>
        <dbReference type="Proteomes" id="UP000650424"/>
    </source>
</evidence>